<keyword evidence="2" id="KW-0732">Signal</keyword>
<evidence type="ECO:0000313" key="5">
    <source>
        <dbReference type="Proteomes" id="UP000004946"/>
    </source>
</evidence>
<dbReference type="SMART" id="SM00900">
    <property type="entry name" value="FMN_bind"/>
    <property type="match status" value="1"/>
</dbReference>
<dbReference type="RefSeq" id="WP_006290832.1">
    <property type="nucleotide sequence ID" value="NZ_AP012333.1"/>
</dbReference>
<evidence type="ECO:0000256" key="1">
    <source>
        <dbReference type="SAM" id="MobiDB-lite"/>
    </source>
</evidence>
<evidence type="ECO:0000259" key="3">
    <source>
        <dbReference type="SMART" id="SM00900"/>
    </source>
</evidence>
<dbReference type="EMBL" id="AEON01000002">
    <property type="protein sequence ID" value="EFT82979.1"/>
    <property type="molecule type" value="Genomic_DNA"/>
</dbReference>
<keyword evidence="5" id="KW-1185">Reference proteome</keyword>
<dbReference type="PROSITE" id="PS51257">
    <property type="entry name" value="PROKAR_LIPOPROTEIN"/>
    <property type="match status" value="1"/>
</dbReference>
<dbReference type="Proteomes" id="UP000004946">
    <property type="component" value="Chromosome"/>
</dbReference>
<organism evidence="4 5">
    <name type="scientific">Parascardovia denticolens DSM 10105 = JCM 12538</name>
    <dbReference type="NCBI Taxonomy" id="864564"/>
    <lineage>
        <taxon>Bacteria</taxon>
        <taxon>Bacillati</taxon>
        <taxon>Actinomycetota</taxon>
        <taxon>Actinomycetes</taxon>
        <taxon>Bifidobacteriales</taxon>
        <taxon>Bifidobacteriaceae</taxon>
        <taxon>Parascardovia</taxon>
    </lineage>
</organism>
<dbReference type="AlphaFoldDB" id="E6K2J1"/>
<reference evidence="4 5" key="1">
    <citation type="submission" date="2010-12" db="EMBL/GenBank/DDBJ databases">
        <authorList>
            <person name="Muzny D."/>
            <person name="Qin X."/>
            <person name="Buhay C."/>
            <person name="Dugan-Rocha S."/>
            <person name="Ding Y."/>
            <person name="Chen G."/>
            <person name="Hawes A."/>
            <person name="Holder M."/>
            <person name="Jhangiani S."/>
            <person name="Johnson A."/>
            <person name="Khan Z."/>
            <person name="Li Z."/>
            <person name="Liu W."/>
            <person name="Liu X."/>
            <person name="Perez L."/>
            <person name="Shen H."/>
            <person name="Wang Q."/>
            <person name="Watt J."/>
            <person name="Xi L."/>
            <person name="Xin Y."/>
            <person name="Zhou J."/>
            <person name="Deng J."/>
            <person name="Jiang H."/>
            <person name="Liu Y."/>
            <person name="Qu J."/>
            <person name="Song X.-Z."/>
            <person name="Zhang L."/>
            <person name="Villasana D."/>
            <person name="Johnson A."/>
            <person name="Liu J."/>
            <person name="Liyanage D."/>
            <person name="Lorensuhewa L."/>
            <person name="Robinson T."/>
            <person name="Song A."/>
            <person name="Song B.-B."/>
            <person name="Dinh H."/>
            <person name="Thornton R."/>
            <person name="Coyle M."/>
            <person name="Francisco L."/>
            <person name="Jackson L."/>
            <person name="Javaid M."/>
            <person name="Korchina V."/>
            <person name="Kovar C."/>
            <person name="Mata R."/>
            <person name="Mathew T."/>
            <person name="Ngo R."/>
            <person name="Nguyen L."/>
            <person name="Nguyen N."/>
            <person name="Okwuonu G."/>
            <person name="Ongeri F."/>
            <person name="Pham C."/>
            <person name="Simmons D."/>
            <person name="Wilczek-Boney K."/>
            <person name="Hale W."/>
            <person name="Jakkamsetti A."/>
            <person name="Pham P."/>
            <person name="Ruth R."/>
            <person name="San Lucas F."/>
            <person name="Warren J."/>
            <person name="Zhang J."/>
            <person name="Zhao Z."/>
            <person name="Zhou C."/>
            <person name="Zhu D."/>
            <person name="Lee S."/>
            <person name="Bess C."/>
            <person name="Blankenburg K."/>
            <person name="Forbes L."/>
            <person name="Fu Q."/>
            <person name="Gubbala S."/>
            <person name="Hirani K."/>
            <person name="Jayaseelan J.C."/>
            <person name="Lara F."/>
            <person name="Munidasa M."/>
            <person name="Palculict T."/>
            <person name="Patil S."/>
            <person name="Pu L.-L."/>
            <person name="Saada N."/>
            <person name="Tang L."/>
            <person name="Weissenberger G."/>
            <person name="Zhu Y."/>
            <person name="Hemphill L."/>
            <person name="Shang Y."/>
            <person name="Youmans B."/>
            <person name="Ayvaz T."/>
            <person name="Ross M."/>
            <person name="Santibanez J."/>
            <person name="Aqrawi P."/>
            <person name="Gross S."/>
            <person name="Joshi V."/>
            <person name="Fowler G."/>
            <person name="Nazareth L."/>
            <person name="Reid J."/>
            <person name="Worley K."/>
            <person name="Petrosino J."/>
            <person name="Highlander S."/>
            <person name="Gibbs R."/>
        </authorList>
    </citation>
    <scope>NUCLEOTIDE SEQUENCE [LARGE SCALE GENOMIC DNA]</scope>
    <source>
        <strain evidence="4 5">DSM 10105</strain>
    </source>
</reference>
<name>E6K2J1_PARDN</name>
<feature type="region of interest" description="Disordered" evidence="1">
    <location>
        <begin position="40"/>
        <end position="84"/>
    </location>
</feature>
<feature type="signal peptide" evidence="2">
    <location>
        <begin position="1"/>
        <end position="29"/>
    </location>
</feature>
<dbReference type="eggNOG" id="COG3976">
    <property type="taxonomic scope" value="Bacteria"/>
</dbReference>
<comment type="caution">
    <text evidence="4">The sequence shown here is derived from an EMBL/GenBank/DDBJ whole genome shotgun (WGS) entry which is preliminary data.</text>
</comment>
<gene>
    <name evidence="4" type="ORF">HMPREF0620_1664</name>
</gene>
<feature type="domain" description="FMN-binding" evidence="3">
    <location>
        <begin position="95"/>
        <end position="173"/>
    </location>
</feature>
<feature type="compositionally biased region" description="Low complexity" evidence="1">
    <location>
        <begin position="46"/>
        <end position="65"/>
    </location>
</feature>
<sequence length="181" mass="18609">MNHSKNQDARKATALAAVGILMAAPLLTACGESRAVPAQDDFAGVSEESSSPASGSGQSTASAAPRSDPNRSLPTDSGKYKDGRFASKAIYGPASEDSIDVSVTVSGQKVADVTVTPHPATPVSKKYQTGFIKEIKGTIVGKPLKDLKVTKVAGASWTSDAFNKALDVVRQEASVTGQTGD</sequence>
<dbReference type="Pfam" id="PF04205">
    <property type="entry name" value="FMN_bind"/>
    <property type="match status" value="1"/>
</dbReference>
<feature type="chain" id="PRO_5038791231" description="FMN-binding domain-containing protein" evidence="2">
    <location>
        <begin position="30"/>
        <end position="181"/>
    </location>
</feature>
<evidence type="ECO:0000256" key="2">
    <source>
        <dbReference type="SAM" id="SignalP"/>
    </source>
</evidence>
<dbReference type="InterPro" id="IPR007329">
    <property type="entry name" value="FMN-bd"/>
</dbReference>
<proteinExistence type="predicted"/>
<evidence type="ECO:0000313" key="4">
    <source>
        <dbReference type="EMBL" id="EFT82979.1"/>
    </source>
</evidence>
<dbReference type="HOGENOM" id="CLU_125315_1_0_11"/>
<protein>
    <recommendedName>
        <fullName evidence="3">FMN-binding domain-containing protein</fullName>
    </recommendedName>
</protein>
<accession>E6K2J1</accession>
<dbReference type="GO" id="GO:0010181">
    <property type="term" value="F:FMN binding"/>
    <property type="evidence" value="ECO:0007669"/>
    <property type="project" value="InterPro"/>
</dbReference>
<dbReference type="GO" id="GO:0016020">
    <property type="term" value="C:membrane"/>
    <property type="evidence" value="ECO:0007669"/>
    <property type="project" value="InterPro"/>
</dbReference>